<feature type="transmembrane region" description="Helical" evidence="1">
    <location>
        <begin position="46"/>
        <end position="69"/>
    </location>
</feature>
<evidence type="ECO:0000256" key="1">
    <source>
        <dbReference type="SAM" id="Phobius"/>
    </source>
</evidence>
<dbReference type="AlphaFoldDB" id="A0A0S2DXD0"/>
<protein>
    <recommendedName>
        <fullName evidence="4">DUF1453 domain-containing protein</fullName>
    </recommendedName>
</protein>
<evidence type="ECO:0000313" key="3">
    <source>
        <dbReference type="Proteomes" id="UP000060787"/>
    </source>
</evidence>
<keyword evidence="1" id="KW-0812">Transmembrane</keyword>
<dbReference type="OrthoDB" id="6028287at2"/>
<dbReference type="PATRIC" id="fig|84531.7.peg.2289"/>
<accession>A0A0S2DXD0</accession>
<feature type="transmembrane region" description="Helical" evidence="1">
    <location>
        <begin position="75"/>
        <end position="98"/>
    </location>
</feature>
<dbReference type="KEGG" id="lab:LA76x_4402"/>
<feature type="transmembrane region" description="Helical" evidence="1">
    <location>
        <begin position="110"/>
        <end position="128"/>
    </location>
</feature>
<evidence type="ECO:0008006" key="4">
    <source>
        <dbReference type="Google" id="ProtNLM"/>
    </source>
</evidence>
<keyword evidence="3" id="KW-1185">Reference proteome</keyword>
<reference evidence="2 3" key="1">
    <citation type="journal article" date="2015" name="BMC Genomics">
        <title>Comparative genomics and metabolic profiling of the genus Lysobacter.</title>
        <authorList>
            <person name="de Bruijn I."/>
            <person name="Cheng X."/>
            <person name="de Jager V."/>
            <person name="Exposito R.G."/>
            <person name="Watrous J."/>
            <person name="Patel N."/>
            <person name="Postma J."/>
            <person name="Dorrestein P.C."/>
            <person name="Kobayashi D."/>
            <person name="Raaijmakers J.M."/>
        </authorList>
    </citation>
    <scope>NUCLEOTIDE SEQUENCE [LARGE SCALE GENOMIC DNA]</scope>
    <source>
        <strain evidence="2 3">76</strain>
    </source>
</reference>
<evidence type="ECO:0000313" key="2">
    <source>
        <dbReference type="EMBL" id="ALN82512.1"/>
    </source>
</evidence>
<feature type="transmembrane region" description="Helical" evidence="1">
    <location>
        <begin position="6"/>
        <end position="26"/>
    </location>
</feature>
<dbReference type="RefSeq" id="WP_057919218.1">
    <property type="nucleotide sequence ID" value="NZ_CP011129.1"/>
</dbReference>
<gene>
    <name evidence="2" type="ORF">LA76x_4402</name>
</gene>
<name>A0A0S2DXD0_LYSAN</name>
<sequence length="173" mass="19285">MPLLLLIPLALLVLLMLWAVLLPLGLIQRYRYGKARRRALPWAVRLAAALSLLSLLIFFVSAWLVGYWIVDAPLYAALGWGAGLLLGVLGVCLTRFEYEAQGLYYTPNRWLILGLTLVVAARIVFGLWQAAHGWSDHASWLPRQGSLLAVGGLLLGYYQAYSLGLGRRLRRRG</sequence>
<keyword evidence="1" id="KW-0472">Membrane</keyword>
<proteinExistence type="predicted"/>
<dbReference type="EMBL" id="CP011129">
    <property type="protein sequence ID" value="ALN82512.1"/>
    <property type="molecule type" value="Genomic_DNA"/>
</dbReference>
<keyword evidence="1" id="KW-1133">Transmembrane helix</keyword>
<feature type="transmembrane region" description="Helical" evidence="1">
    <location>
        <begin position="148"/>
        <end position="166"/>
    </location>
</feature>
<dbReference type="KEGG" id="laq:GLA29479_2337"/>
<dbReference type="Proteomes" id="UP000060787">
    <property type="component" value="Chromosome"/>
</dbReference>
<organism evidence="2 3">
    <name type="scientific">Lysobacter antibioticus</name>
    <dbReference type="NCBI Taxonomy" id="84531"/>
    <lineage>
        <taxon>Bacteria</taxon>
        <taxon>Pseudomonadati</taxon>
        <taxon>Pseudomonadota</taxon>
        <taxon>Gammaproteobacteria</taxon>
        <taxon>Lysobacterales</taxon>
        <taxon>Lysobacteraceae</taxon>
        <taxon>Lysobacter</taxon>
    </lineage>
</organism>